<dbReference type="Proteomes" id="UP001199469">
    <property type="component" value="Unassembled WGS sequence"/>
</dbReference>
<dbReference type="RefSeq" id="WP_230739380.1">
    <property type="nucleotide sequence ID" value="NZ_JAJNDB010000008.1"/>
</dbReference>
<dbReference type="EMBL" id="JAJNDB010000008">
    <property type="protein sequence ID" value="MCD2197363.1"/>
    <property type="molecule type" value="Genomic_DNA"/>
</dbReference>
<evidence type="ECO:0000313" key="2">
    <source>
        <dbReference type="Proteomes" id="UP001199469"/>
    </source>
</evidence>
<accession>A0ABS8PGH7</accession>
<comment type="caution">
    <text evidence="1">The sequence shown here is derived from an EMBL/GenBank/DDBJ whole genome shotgun (WGS) entry which is preliminary data.</text>
</comment>
<gene>
    <name evidence="1" type="ORF">LQ327_28720</name>
</gene>
<proteinExistence type="predicted"/>
<organism evidence="1 2">
    <name type="scientific">Actinomycetospora endophytica</name>
    <dbReference type="NCBI Taxonomy" id="2291215"/>
    <lineage>
        <taxon>Bacteria</taxon>
        <taxon>Bacillati</taxon>
        <taxon>Actinomycetota</taxon>
        <taxon>Actinomycetes</taxon>
        <taxon>Pseudonocardiales</taxon>
        <taxon>Pseudonocardiaceae</taxon>
        <taxon>Actinomycetospora</taxon>
    </lineage>
</organism>
<reference evidence="1 2" key="1">
    <citation type="submission" date="2021-11" db="EMBL/GenBank/DDBJ databases">
        <title>Draft genome sequence of Actinomycetospora sp. SF1 isolated from the rhizosphere soil.</title>
        <authorList>
            <person name="Duangmal K."/>
            <person name="Chantavorakit T."/>
        </authorList>
    </citation>
    <scope>NUCLEOTIDE SEQUENCE [LARGE SCALE GENOMIC DNA]</scope>
    <source>
        <strain evidence="1 2">TBRC 5722</strain>
    </source>
</reference>
<keyword evidence="2" id="KW-1185">Reference proteome</keyword>
<sequence length="64" mass="6825">MADRSTTAGRWAALSGVEDARRAANWAARSVVDSADLLAQGVTAIAVSAVRGRQHPRRTRLHSV</sequence>
<protein>
    <submittedName>
        <fullName evidence="1">Uncharacterized protein</fullName>
    </submittedName>
</protein>
<name>A0ABS8PGH7_9PSEU</name>
<evidence type="ECO:0000313" key="1">
    <source>
        <dbReference type="EMBL" id="MCD2197363.1"/>
    </source>
</evidence>